<dbReference type="AlphaFoldDB" id="A0A0K2VW59"/>
<gene>
    <name evidence="2" type="ORF">MPL1032_20151</name>
</gene>
<dbReference type="Proteomes" id="UP000182888">
    <property type="component" value="Unassembled WGS sequence"/>
</dbReference>
<dbReference type="GO" id="GO:0008168">
    <property type="term" value="F:methyltransferase activity"/>
    <property type="evidence" value="ECO:0007669"/>
    <property type="project" value="UniProtKB-KW"/>
</dbReference>
<name>A0A0K2VW59_MESPL</name>
<evidence type="ECO:0000259" key="1">
    <source>
        <dbReference type="Pfam" id="PF13649"/>
    </source>
</evidence>
<dbReference type="EMBL" id="CCND01000012">
    <property type="protein sequence ID" value="CDX55525.1"/>
    <property type="molecule type" value="Genomic_DNA"/>
</dbReference>
<proteinExistence type="predicted"/>
<dbReference type="SUPFAM" id="SSF53335">
    <property type="entry name" value="S-adenosyl-L-methionine-dependent methyltransferases"/>
    <property type="match status" value="1"/>
</dbReference>
<feature type="domain" description="Methyltransferase" evidence="1">
    <location>
        <begin position="52"/>
        <end position="140"/>
    </location>
</feature>
<dbReference type="Gene3D" id="3.40.50.150">
    <property type="entry name" value="Vaccinia Virus protein VP39"/>
    <property type="match status" value="1"/>
</dbReference>
<sequence length="213" mass="23850">MKVAGGQAEDGIVIGNTYDKYGTRNPIARRMVQGFESSLSGLVSKVNPGSIHEVGCGEGYWVMRWLGQDIDARGSDFSTQVIGMAQENARSHGLAPERFAVRSIYDVEPERDSADLIVCCEVMEHLEQPQRALQALQRITTSDLILSVPREPLWRVLNLARGKYVPALGNTPGHLQHWSRRGFISLVSRFFDVVEVVSPLPWTMLHCKPKKRH</sequence>
<dbReference type="InterPro" id="IPR041698">
    <property type="entry name" value="Methyltransf_25"/>
</dbReference>
<dbReference type="GO" id="GO:0032259">
    <property type="term" value="P:methylation"/>
    <property type="evidence" value="ECO:0007669"/>
    <property type="project" value="UniProtKB-KW"/>
</dbReference>
<accession>A0A0K2VW59</accession>
<evidence type="ECO:0000313" key="2">
    <source>
        <dbReference type="EMBL" id="CDX55525.1"/>
    </source>
</evidence>
<organism evidence="2 3">
    <name type="scientific">Mesorhizobium plurifarium</name>
    <dbReference type="NCBI Taxonomy" id="69974"/>
    <lineage>
        <taxon>Bacteria</taxon>
        <taxon>Pseudomonadati</taxon>
        <taxon>Pseudomonadota</taxon>
        <taxon>Alphaproteobacteria</taxon>
        <taxon>Hyphomicrobiales</taxon>
        <taxon>Phyllobacteriaceae</taxon>
        <taxon>Mesorhizobium</taxon>
    </lineage>
</organism>
<dbReference type="Pfam" id="PF13649">
    <property type="entry name" value="Methyltransf_25"/>
    <property type="match status" value="1"/>
</dbReference>
<dbReference type="InterPro" id="IPR029063">
    <property type="entry name" value="SAM-dependent_MTases_sf"/>
</dbReference>
<keyword evidence="2" id="KW-0808">Transferase</keyword>
<evidence type="ECO:0000313" key="3">
    <source>
        <dbReference type="Proteomes" id="UP000182888"/>
    </source>
</evidence>
<reference evidence="3" key="1">
    <citation type="submission" date="2014-08" db="EMBL/GenBank/DDBJ databases">
        <authorList>
            <person name="Edwards T."/>
        </authorList>
    </citation>
    <scope>NUCLEOTIDE SEQUENCE [LARGE SCALE GENOMIC DNA]</scope>
</reference>
<keyword evidence="2" id="KW-0489">Methyltransferase</keyword>
<protein>
    <submittedName>
        <fullName evidence="2">Methyltransferase type 11</fullName>
    </submittedName>
</protein>